<dbReference type="EMBL" id="CP002059">
    <property type="protein sequence ID" value="ADI63164.1"/>
    <property type="molecule type" value="Genomic_DNA"/>
</dbReference>
<proteinExistence type="predicted"/>
<dbReference type="OrthoDB" id="542362at2"/>
<organism evidence="1 2">
    <name type="scientific">Nostoc azollae (strain 0708)</name>
    <name type="common">Anabaena azollae (strain 0708)</name>
    <dbReference type="NCBI Taxonomy" id="551115"/>
    <lineage>
        <taxon>Bacteria</taxon>
        <taxon>Bacillati</taxon>
        <taxon>Cyanobacteriota</taxon>
        <taxon>Cyanophyceae</taxon>
        <taxon>Nostocales</taxon>
        <taxon>Nostocaceae</taxon>
        <taxon>Trichormus</taxon>
    </lineage>
</organism>
<evidence type="ECO:0008006" key="3">
    <source>
        <dbReference type="Google" id="ProtNLM"/>
    </source>
</evidence>
<dbReference type="AlphaFoldDB" id="D7E135"/>
<dbReference type="eggNOG" id="ENOG50332FZ">
    <property type="taxonomic scope" value="Bacteria"/>
</dbReference>
<dbReference type="InterPro" id="IPR021481">
    <property type="entry name" value="DUF3134"/>
</dbReference>
<evidence type="ECO:0000313" key="2">
    <source>
        <dbReference type="Proteomes" id="UP000001511"/>
    </source>
</evidence>
<dbReference type="STRING" id="551115.Aazo_0701"/>
<protein>
    <recommendedName>
        <fullName evidence="3">DUF3134 domain-containing protein</fullName>
    </recommendedName>
</protein>
<reference evidence="1 2" key="1">
    <citation type="journal article" date="2010" name="PLoS ONE">
        <title>Genome erosion in a nitrogen-fixing vertically transmitted endosymbiotic multicellular cyanobacterium.</title>
        <authorList>
            <person name="Ran L."/>
            <person name="Larsson J."/>
            <person name="Vigil-Stenman T."/>
            <person name="Nylander J.A."/>
            <person name="Ininbergs K."/>
            <person name="Zheng W.W."/>
            <person name="Lapidus A."/>
            <person name="Lowry S."/>
            <person name="Haselkorn R."/>
            <person name="Bergman B."/>
        </authorList>
    </citation>
    <scope>NUCLEOTIDE SEQUENCE [LARGE SCALE GENOMIC DNA]</scope>
    <source>
        <strain evidence="1 2">0708</strain>
    </source>
</reference>
<dbReference type="RefSeq" id="WP_013190182.1">
    <property type="nucleotide sequence ID" value="NC_014248.1"/>
</dbReference>
<evidence type="ECO:0000313" key="1">
    <source>
        <dbReference type="EMBL" id="ADI63164.1"/>
    </source>
</evidence>
<dbReference type="KEGG" id="naz:Aazo_0701"/>
<gene>
    <name evidence="1" type="ordered locus">Aazo_0701</name>
</gene>
<dbReference type="Proteomes" id="UP000001511">
    <property type="component" value="Chromosome"/>
</dbReference>
<name>D7E135_NOSA0</name>
<keyword evidence="2" id="KW-1185">Reference proteome</keyword>
<dbReference type="HOGENOM" id="CLU_186198_1_0_3"/>
<dbReference type="Pfam" id="PF11332">
    <property type="entry name" value="DUF3134"/>
    <property type="match status" value="1"/>
</dbReference>
<sequence length="79" mass="9020">MLNSPLREQPRNQRATVIPLKQESSMLDWLQSSSRLIAREPYESAFSEQEEEISDFLGGEDAIGDLDYDDDNDIAIDED</sequence>
<accession>D7E135</accession>